<dbReference type="EMBL" id="KZ819942">
    <property type="protein sequence ID" value="PWN50340.1"/>
    <property type="molecule type" value="Genomic_DNA"/>
</dbReference>
<proteinExistence type="predicted"/>
<evidence type="ECO:0000313" key="2">
    <source>
        <dbReference type="Proteomes" id="UP000245626"/>
    </source>
</evidence>
<accession>A0ACD0NX74</accession>
<protein>
    <submittedName>
        <fullName evidence="1">Alpha/beta-hydrolase</fullName>
    </submittedName>
</protein>
<evidence type="ECO:0000313" key="1">
    <source>
        <dbReference type="EMBL" id="PWN50340.1"/>
    </source>
</evidence>
<sequence length="534" mass="58501">MKPLSTGSSSLRCRWLAFAFIIIAICSPRVWVTAASITSTHRSYNRSPQSSFSIPVLSRVQSRIASTLQSAWHGKSAASPSSTKSFKLKKAYHQGMSLYPGLTAVKSYQDDDDFALTLASELPPLKAVRQVVTRAKDPKAYLRVRGTSLEGAICASENALEWEDVEIEAPDTSDRQTLLALAKMASHAYNNDTSSWEPGYGGYNLSDSFGWTTDGIRGHIYGNEDNSTIVVAIKGTSPPVLPGGSDTAKRDKTNDNLLFSCCCARVSWSWSTVCDCYAGHGSTCDQTCLERALVEKSLYYPATTDLFNNISYMYPDSQVWITGHSLGGSLSSLLGMTFGVPTVTFEAPGEQLAAMRLHLPLPPSKDPEESPVSALPITHVYHNGDPLAMGTCNGAASLCSSVGYAMESRCHAGKSIVYDTVGKLGWSSSLNSHRINTVVEDLLDEDWDEKVRKHKGETPEPDPDQDPWLLSSPHGLMLNWFPNAWRWPWSGSRGSKDDPEEDHLLPVPKKRADHDCVDCTDWRFVDKDESTGDA</sequence>
<dbReference type="Proteomes" id="UP000245626">
    <property type="component" value="Unassembled WGS sequence"/>
</dbReference>
<gene>
    <name evidence="1" type="ORF">IE53DRAFT_387365</name>
</gene>
<reference evidence="1 2" key="1">
    <citation type="journal article" date="2018" name="Mol. Biol. Evol.">
        <title>Broad Genomic Sampling Reveals a Smut Pathogenic Ancestry of the Fungal Clade Ustilaginomycotina.</title>
        <authorList>
            <person name="Kijpornyongpan T."/>
            <person name="Mondo S.J."/>
            <person name="Barry K."/>
            <person name="Sandor L."/>
            <person name="Lee J."/>
            <person name="Lipzen A."/>
            <person name="Pangilinan J."/>
            <person name="LaButti K."/>
            <person name="Hainaut M."/>
            <person name="Henrissat B."/>
            <person name="Grigoriev I.V."/>
            <person name="Spatafora J.W."/>
            <person name="Aime M.C."/>
        </authorList>
    </citation>
    <scope>NUCLEOTIDE SEQUENCE [LARGE SCALE GENOMIC DNA]</scope>
    <source>
        <strain evidence="1 2">SA 807</strain>
    </source>
</reference>
<organism evidence="1 2">
    <name type="scientific">Violaceomyces palustris</name>
    <dbReference type="NCBI Taxonomy" id="1673888"/>
    <lineage>
        <taxon>Eukaryota</taxon>
        <taxon>Fungi</taxon>
        <taxon>Dikarya</taxon>
        <taxon>Basidiomycota</taxon>
        <taxon>Ustilaginomycotina</taxon>
        <taxon>Ustilaginomycetes</taxon>
        <taxon>Violaceomycetales</taxon>
        <taxon>Violaceomycetaceae</taxon>
        <taxon>Violaceomyces</taxon>
    </lineage>
</organism>
<name>A0ACD0NX74_9BASI</name>
<keyword evidence="2" id="KW-1185">Reference proteome</keyword>